<dbReference type="RefSeq" id="WP_073177774.1">
    <property type="nucleotide sequence ID" value="NZ_FQYI01000001.1"/>
</dbReference>
<dbReference type="Proteomes" id="UP000184335">
    <property type="component" value="Unassembled WGS sequence"/>
</dbReference>
<evidence type="ECO:0000313" key="4">
    <source>
        <dbReference type="Proteomes" id="UP000184335"/>
    </source>
</evidence>
<keyword evidence="1" id="KW-0472">Membrane</keyword>
<dbReference type="STRING" id="1118202.SAMN05443429_101391"/>
<sequence length="315" mass="35228">MKFSKELKAGLIAVLAILGFVFMYRFMSGKHIFSTDDVYYAKFDNVEGLSQSSPVSINGMKVGQVEEITPITDKANRLFFILKLRINDDFKFARNSTVEVFEPGFMTGKEMRINLGTGSLMAKDGDTLAGHIKSSALNDLSTQLEPVKDQFQVVMANLDSLLISTNQVVDARNREEIRQLLQNMNRAVASFETAGSGANTLFTNNDPRLQQVLDNASLATLSARTALDRYYRVADEIDVQKLNRTIDQLSVTSEKLNNVVTNIQQGNGSLGKLAYDEELYQNLNRTSNHLDSLILDVKRNPKRYVNFSVFGKNSN</sequence>
<evidence type="ECO:0000313" key="3">
    <source>
        <dbReference type="EMBL" id="SHI39077.1"/>
    </source>
</evidence>
<gene>
    <name evidence="3" type="ORF">SAMN05443429_101391</name>
</gene>
<dbReference type="Pfam" id="PF02470">
    <property type="entry name" value="MlaD"/>
    <property type="match status" value="1"/>
</dbReference>
<dbReference type="AlphaFoldDB" id="A0A1M6ARM9"/>
<dbReference type="InterPro" id="IPR003399">
    <property type="entry name" value="Mce/MlaD"/>
</dbReference>
<name>A0A1M6ARM9_9FLAO</name>
<keyword evidence="4" id="KW-1185">Reference proteome</keyword>
<dbReference type="EMBL" id="FQYI01000001">
    <property type="protein sequence ID" value="SHI39077.1"/>
    <property type="molecule type" value="Genomic_DNA"/>
</dbReference>
<feature type="transmembrane region" description="Helical" evidence="1">
    <location>
        <begin position="7"/>
        <end position="27"/>
    </location>
</feature>
<protein>
    <submittedName>
        <fullName evidence="3">Phospholipid/cholesterol/gamma-HCH transport system substrate-binding protein</fullName>
    </submittedName>
</protein>
<proteinExistence type="predicted"/>
<dbReference type="PANTHER" id="PTHR33371:SF4">
    <property type="entry name" value="INTERMEMBRANE PHOSPHOLIPID TRANSPORT SYSTEM BINDING PROTEIN MLAD"/>
    <property type="match status" value="1"/>
</dbReference>
<accession>A0A1M6ARM9</accession>
<dbReference type="PANTHER" id="PTHR33371">
    <property type="entry name" value="INTERMEMBRANE PHOSPHOLIPID TRANSPORT SYSTEM BINDING PROTEIN MLAD-RELATED"/>
    <property type="match status" value="1"/>
</dbReference>
<keyword evidence="1" id="KW-1133">Transmembrane helix</keyword>
<evidence type="ECO:0000259" key="2">
    <source>
        <dbReference type="Pfam" id="PF02470"/>
    </source>
</evidence>
<dbReference type="OrthoDB" id="9769132at2"/>
<keyword evidence="1" id="KW-0812">Transmembrane</keyword>
<reference evidence="3 4" key="1">
    <citation type="submission" date="2016-11" db="EMBL/GenBank/DDBJ databases">
        <authorList>
            <person name="Jaros S."/>
            <person name="Januszkiewicz K."/>
            <person name="Wedrychowicz H."/>
        </authorList>
    </citation>
    <scope>NUCLEOTIDE SEQUENCE [LARGE SCALE GENOMIC DNA]</scope>
    <source>
        <strain evidence="3 4">DSM 25479</strain>
    </source>
</reference>
<dbReference type="InterPro" id="IPR052336">
    <property type="entry name" value="MlaD_Phospholipid_Transporter"/>
</dbReference>
<evidence type="ECO:0000256" key="1">
    <source>
        <dbReference type="SAM" id="Phobius"/>
    </source>
</evidence>
<organism evidence="3 4">
    <name type="scientific">Cruoricaptor ignavus</name>
    <dbReference type="NCBI Taxonomy" id="1118202"/>
    <lineage>
        <taxon>Bacteria</taxon>
        <taxon>Pseudomonadati</taxon>
        <taxon>Bacteroidota</taxon>
        <taxon>Flavobacteriia</taxon>
        <taxon>Flavobacteriales</taxon>
        <taxon>Weeksellaceae</taxon>
        <taxon>Cruoricaptor</taxon>
    </lineage>
</organism>
<feature type="domain" description="Mce/MlaD" evidence="2">
    <location>
        <begin position="39"/>
        <end position="111"/>
    </location>
</feature>